<dbReference type="SUPFAM" id="SSF53335">
    <property type="entry name" value="S-adenosyl-L-methionine-dependent methyltransferases"/>
    <property type="match status" value="2"/>
</dbReference>
<dbReference type="InterPro" id="IPR029063">
    <property type="entry name" value="SAM-dependent_MTases_sf"/>
</dbReference>
<evidence type="ECO:0000313" key="1">
    <source>
        <dbReference type="EMBL" id="MDR6218619.1"/>
    </source>
</evidence>
<dbReference type="Proteomes" id="UP001185331">
    <property type="component" value="Unassembled WGS sequence"/>
</dbReference>
<dbReference type="AlphaFoldDB" id="A0AAE3XDF1"/>
<sequence length="311" mass="34467">MSIYSFPDRGPWGRNAYRGNASGHLYKSLFDQLKPASFIDPMAGSGTSLEVAQTCGIQAWGLDLNPDFPQLVRAAGDRVHAVGGFNALRDRIVDVVGQRAELVVSHPPYGKLLPYSGQGGMWGAQAHPDDLSHMDDDAFMEALQHVMLNQRDATTPGGLYGCVIGDWRRAGQYTSYQAELIARMPRELAGVLIKGQHNTTSGRQSYGRMRLPMITHEYVVLFERREESVYLVLADVVTRQAAATRGTWRNVVRLALQTLGGRADLSALYAYVGDHPRASGKTHWKEKVRQTLQLYPEFQAADRGVWTLHAA</sequence>
<name>A0AAE3XDF1_9DEIO</name>
<dbReference type="Gene3D" id="3.40.50.150">
    <property type="entry name" value="Vaccinia Virus protein VP39"/>
    <property type="match status" value="1"/>
</dbReference>
<evidence type="ECO:0000313" key="2">
    <source>
        <dbReference type="Proteomes" id="UP001185331"/>
    </source>
</evidence>
<organism evidence="1 2">
    <name type="scientific">Deinococcus soli</name>
    <name type="common">ex Cha et al. 2016</name>
    <dbReference type="NCBI Taxonomy" id="1309411"/>
    <lineage>
        <taxon>Bacteria</taxon>
        <taxon>Thermotogati</taxon>
        <taxon>Deinococcota</taxon>
        <taxon>Deinococci</taxon>
        <taxon>Deinococcales</taxon>
        <taxon>Deinococcaceae</taxon>
        <taxon>Deinococcus</taxon>
    </lineage>
</organism>
<accession>A0AAE3XDF1</accession>
<protein>
    <recommendedName>
        <fullName evidence="3">DNA methylase N-4/N-6 domain-containing protein</fullName>
    </recommendedName>
</protein>
<reference evidence="1" key="1">
    <citation type="submission" date="2023-07" db="EMBL/GenBank/DDBJ databases">
        <title>Sorghum-associated microbial communities from plants grown in Nebraska, USA.</title>
        <authorList>
            <person name="Schachtman D."/>
        </authorList>
    </citation>
    <scope>NUCLEOTIDE SEQUENCE</scope>
    <source>
        <strain evidence="1">BE330</strain>
    </source>
</reference>
<comment type="caution">
    <text evidence="1">The sequence shown here is derived from an EMBL/GenBank/DDBJ whole genome shotgun (WGS) entry which is preliminary data.</text>
</comment>
<dbReference type="RefSeq" id="WP_309853026.1">
    <property type="nucleotide sequence ID" value="NZ_JAVDQJ010000004.1"/>
</dbReference>
<proteinExistence type="predicted"/>
<dbReference type="EMBL" id="JAVDQK010000005">
    <property type="protein sequence ID" value="MDR6218619.1"/>
    <property type="molecule type" value="Genomic_DNA"/>
</dbReference>
<gene>
    <name evidence="1" type="ORF">J2Y00_002216</name>
</gene>
<evidence type="ECO:0008006" key="3">
    <source>
        <dbReference type="Google" id="ProtNLM"/>
    </source>
</evidence>